<comment type="similarity">
    <text evidence="2">In the C-terminal section; belongs to the transpeptidase family.</text>
</comment>
<keyword evidence="5" id="KW-0645">Protease</keyword>
<dbReference type="InterPro" id="IPR012338">
    <property type="entry name" value="Beta-lactam/transpept-like"/>
</dbReference>
<gene>
    <name evidence="16" type="primary">pbpC</name>
    <name evidence="16" type="ORF">SAE01_43210</name>
</gene>
<dbReference type="Pfam" id="PF00912">
    <property type="entry name" value="Transgly"/>
    <property type="match status" value="1"/>
</dbReference>
<dbReference type="EMBL" id="BJYT01000029">
    <property type="protein sequence ID" value="GEO11825.1"/>
    <property type="molecule type" value="Genomic_DNA"/>
</dbReference>
<keyword evidence="4" id="KW-0121">Carboxypeptidase</keyword>
<dbReference type="Pfam" id="PF00905">
    <property type="entry name" value="Transpeptidase"/>
    <property type="match status" value="1"/>
</dbReference>
<dbReference type="InterPro" id="IPR009647">
    <property type="entry name" value="PBP_C"/>
</dbReference>
<comment type="caution">
    <text evidence="16">The sequence shown here is derived from an EMBL/GenBank/DDBJ whole genome shotgun (WGS) entry which is preliminary data.</text>
</comment>
<evidence type="ECO:0000259" key="13">
    <source>
        <dbReference type="Pfam" id="PF00905"/>
    </source>
</evidence>
<dbReference type="GO" id="GO:0009252">
    <property type="term" value="P:peptidoglycan biosynthetic process"/>
    <property type="evidence" value="ECO:0007669"/>
    <property type="project" value="TreeGrafter"/>
</dbReference>
<name>A0A512BIX3_9BACT</name>
<keyword evidence="17" id="KW-1185">Reference proteome</keyword>
<evidence type="ECO:0000256" key="12">
    <source>
        <dbReference type="SAM" id="MobiDB-lite"/>
    </source>
</evidence>
<dbReference type="SUPFAM" id="SSF56601">
    <property type="entry name" value="beta-lactamase/transpeptidase-like"/>
    <property type="match status" value="1"/>
</dbReference>
<dbReference type="SUPFAM" id="SSF53955">
    <property type="entry name" value="Lysozyme-like"/>
    <property type="match status" value="1"/>
</dbReference>
<keyword evidence="8" id="KW-0378">Hydrolase</keyword>
<evidence type="ECO:0000256" key="5">
    <source>
        <dbReference type="ARBA" id="ARBA00022670"/>
    </source>
</evidence>
<dbReference type="InterPro" id="IPR050396">
    <property type="entry name" value="Glycosyltr_51/Transpeptidase"/>
</dbReference>
<dbReference type="Gene3D" id="1.10.3810.10">
    <property type="entry name" value="Biosynthetic peptidoglycan transglycosylase-like"/>
    <property type="match status" value="1"/>
</dbReference>
<keyword evidence="7" id="KW-0808">Transferase</keyword>
<evidence type="ECO:0000256" key="3">
    <source>
        <dbReference type="ARBA" id="ARBA00007739"/>
    </source>
</evidence>
<feature type="domain" description="Glycosyl transferase family 51" evidence="14">
    <location>
        <begin position="73"/>
        <end position="229"/>
    </location>
</feature>
<evidence type="ECO:0000259" key="15">
    <source>
        <dbReference type="Pfam" id="PF06832"/>
    </source>
</evidence>
<feature type="domain" description="Penicillin-binding protein transpeptidase" evidence="13">
    <location>
        <begin position="316"/>
        <end position="610"/>
    </location>
</feature>
<dbReference type="Pfam" id="PF06832">
    <property type="entry name" value="BiPBP_C"/>
    <property type="match status" value="1"/>
</dbReference>
<dbReference type="InterPro" id="IPR001264">
    <property type="entry name" value="Glyco_trans_51"/>
</dbReference>
<evidence type="ECO:0000313" key="17">
    <source>
        <dbReference type="Proteomes" id="UP000321513"/>
    </source>
</evidence>
<sequence>MKAVNRTIGKIKSVLKKRKITIAVAAVLLLWFAFSLPKKLFDKPTSFVLEDADGNLLSASIATDGQWRFPYNQAVPDKFFKCITTFEDKRFSYHPGIDPIALTRAIYQNLKGKKVISGGSTLTMQVIRLSRGEKRNLWQKLLEGILAVRLECFYSKKSILAIYASNAPFGSNVVGLDAAAWRYFGRSADKLSWGEMAALAVLPNAPTLVHPGKNRQTLLRKRNELVDKLVSNKTIDATTGELAKMEPLPGQPLPLPQLAPHLLDRFKKEYKKLHEENTELSTRITTTVQSDLQQSVTQIINRYQSSFRGNGINNAAAMVMEVETGNVLAYVGNVYNPSDPELESHVDVLASPRSPGSTLKPLLFAAMQTDGLILPQQLVPDIPTQIGGYTPQNFNLDYDGAVPANRALSRSLNIPAVKMLQQYKYQRFYDVLKQCGFTTLKQPADHYGLSLILGGCEVTPWELAGVYSSLARTYNNQRKNNGKMIGDDWRMPKYFESQAASHKLQAKNKPTSNKTTQGSLSSVITQPSSQNSKLKTQNSQLPFDFTSLWHTFNAMQEVMRPGEEGLWNLFNSAQRIAWKTGTSFGFRDGWAIGLTSEYCVVAWVGNTDGEGRPELTGINTAAPVMFDIFRLLPSTPWFEPPGHDFTYLPICHQSGYKAGPDCNDVDTMMVSINGKNATLCPFHHIIHLDHTATYRTSEGCETPSEMVHKTWFTLPPAMEYYYKAKHQDYQQLPPYLPGCNPNINRQMEMIYPEPNAVIYVPMEVTGQKGRTVFKATHRNANEKLYWHLDDNYVGTTQQFHQLAVNPSKGSHTITIVDHEGETITRSFKILEKERH</sequence>
<feature type="region of interest" description="Disordered" evidence="12">
    <location>
        <begin position="502"/>
        <end position="536"/>
    </location>
</feature>
<evidence type="ECO:0000259" key="14">
    <source>
        <dbReference type="Pfam" id="PF00912"/>
    </source>
</evidence>
<evidence type="ECO:0000256" key="11">
    <source>
        <dbReference type="ARBA" id="ARBA00049902"/>
    </source>
</evidence>
<evidence type="ECO:0000313" key="16">
    <source>
        <dbReference type="EMBL" id="GEO11825.1"/>
    </source>
</evidence>
<evidence type="ECO:0000256" key="10">
    <source>
        <dbReference type="ARBA" id="ARBA00044770"/>
    </source>
</evidence>
<comment type="catalytic activity">
    <reaction evidence="11">
        <text>[GlcNAc-(1-&gt;4)-Mur2Ac(oyl-L-Ala-gamma-D-Glu-L-Lys-D-Ala-D-Ala)](n)-di-trans,octa-cis-undecaprenyl diphosphate + beta-D-GlcNAc-(1-&gt;4)-Mur2Ac(oyl-L-Ala-gamma-D-Glu-L-Lys-D-Ala-D-Ala)-di-trans,octa-cis-undecaprenyl diphosphate = [GlcNAc-(1-&gt;4)-Mur2Ac(oyl-L-Ala-gamma-D-Glu-L-Lys-D-Ala-D-Ala)](n+1)-di-trans,octa-cis-undecaprenyl diphosphate + di-trans,octa-cis-undecaprenyl diphosphate + H(+)</text>
        <dbReference type="Rhea" id="RHEA:23708"/>
        <dbReference type="Rhea" id="RHEA-COMP:9602"/>
        <dbReference type="Rhea" id="RHEA-COMP:9603"/>
        <dbReference type="ChEBI" id="CHEBI:15378"/>
        <dbReference type="ChEBI" id="CHEBI:58405"/>
        <dbReference type="ChEBI" id="CHEBI:60033"/>
        <dbReference type="ChEBI" id="CHEBI:78435"/>
        <dbReference type="EC" id="2.4.99.28"/>
    </reaction>
</comment>
<evidence type="ECO:0000256" key="6">
    <source>
        <dbReference type="ARBA" id="ARBA00022676"/>
    </source>
</evidence>
<dbReference type="PANTHER" id="PTHR32282">
    <property type="entry name" value="BINDING PROTEIN TRANSPEPTIDASE, PUTATIVE-RELATED"/>
    <property type="match status" value="1"/>
</dbReference>
<feature type="domain" description="Penicillin-binding C-terminal" evidence="15">
    <location>
        <begin position="739"/>
        <end position="825"/>
    </location>
</feature>
<comment type="pathway">
    <text evidence="1">Cell wall biogenesis; peptidoglycan biosynthesis.</text>
</comment>
<dbReference type="AlphaFoldDB" id="A0A512BIX3"/>
<dbReference type="GO" id="GO:0004180">
    <property type="term" value="F:carboxypeptidase activity"/>
    <property type="evidence" value="ECO:0007669"/>
    <property type="project" value="UniProtKB-KW"/>
</dbReference>
<evidence type="ECO:0000256" key="9">
    <source>
        <dbReference type="ARBA" id="ARBA00023268"/>
    </source>
</evidence>
<dbReference type="GO" id="GO:0008955">
    <property type="term" value="F:peptidoglycan glycosyltransferase activity"/>
    <property type="evidence" value="ECO:0007669"/>
    <property type="project" value="UniProtKB-EC"/>
</dbReference>
<accession>A0A512BIX3</accession>
<evidence type="ECO:0000256" key="7">
    <source>
        <dbReference type="ARBA" id="ARBA00022679"/>
    </source>
</evidence>
<feature type="compositionally biased region" description="Polar residues" evidence="12">
    <location>
        <begin position="508"/>
        <end position="536"/>
    </location>
</feature>
<dbReference type="InterPro" id="IPR001460">
    <property type="entry name" value="PCN-bd_Tpept"/>
</dbReference>
<evidence type="ECO:0000256" key="8">
    <source>
        <dbReference type="ARBA" id="ARBA00022801"/>
    </source>
</evidence>
<comment type="similarity">
    <text evidence="3">In the N-terminal section; belongs to the glycosyltransferase 51 family.</text>
</comment>
<dbReference type="EC" id="2.4.99.28" evidence="10"/>
<protein>
    <recommendedName>
        <fullName evidence="10">peptidoglycan glycosyltransferase</fullName>
        <ecNumber evidence="10">2.4.99.28</ecNumber>
    </recommendedName>
</protein>
<dbReference type="InterPro" id="IPR036950">
    <property type="entry name" value="PBP_transglycosylase"/>
</dbReference>
<dbReference type="OrthoDB" id="9766909at2"/>
<evidence type="ECO:0000256" key="2">
    <source>
        <dbReference type="ARBA" id="ARBA00007090"/>
    </source>
</evidence>
<keyword evidence="9" id="KW-0511">Multifunctional enzyme</keyword>
<dbReference type="InterPro" id="IPR023346">
    <property type="entry name" value="Lysozyme-like_dom_sf"/>
</dbReference>
<dbReference type="GO" id="GO:0006508">
    <property type="term" value="P:proteolysis"/>
    <property type="evidence" value="ECO:0007669"/>
    <property type="project" value="UniProtKB-KW"/>
</dbReference>
<proteinExistence type="inferred from homology"/>
<dbReference type="Proteomes" id="UP000321513">
    <property type="component" value="Unassembled WGS sequence"/>
</dbReference>
<organism evidence="16 17">
    <name type="scientific">Segetibacter aerophilus</name>
    <dbReference type="NCBI Taxonomy" id="670293"/>
    <lineage>
        <taxon>Bacteria</taxon>
        <taxon>Pseudomonadati</taxon>
        <taxon>Bacteroidota</taxon>
        <taxon>Chitinophagia</taxon>
        <taxon>Chitinophagales</taxon>
        <taxon>Chitinophagaceae</taxon>
        <taxon>Segetibacter</taxon>
    </lineage>
</organism>
<dbReference type="PANTHER" id="PTHR32282:SF15">
    <property type="entry name" value="PENICILLIN-BINDING PROTEIN 1C"/>
    <property type="match status" value="1"/>
</dbReference>
<evidence type="ECO:0000256" key="1">
    <source>
        <dbReference type="ARBA" id="ARBA00004752"/>
    </source>
</evidence>
<dbReference type="Gene3D" id="3.40.710.10">
    <property type="entry name" value="DD-peptidase/beta-lactamase superfamily"/>
    <property type="match status" value="1"/>
</dbReference>
<reference evidence="16 17" key="1">
    <citation type="submission" date="2019-07" db="EMBL/GenBank/DDBJ databases">
        <title>Whole genome shotgun sequence of Segetibacter aerophilus NBRC 106135.</title>
        <authorList>
            <person name="Hosoyama A."/>
            <person name="Uohara A."/>
            <person name="Ohji S."/>
            <person name="Ichikawa N."/>
        </authorList>
    </citation>
    <scope>NUCLEOTIDE SEQUENCE [LARGE SCALE GENOMIC DNA]</scope>
    <source>
        <strain evidence="16 17">NBRC 106135</strain>
    </source>
</reference>
<evidence type="ECO:0000256" key="4">
    <source>
        <dbReference type="ARBA" id="ARBA00022645"/>
    </source>
</evidence>
<dbReference type="GO" id="GO:0030288">
    <property type="term" value="C:outer membrane-bounded periplasmic space"/>
    <property type="evidence" value="ECO:0007669"/>
    <property type="project" value="TreeGrafter"/>
</dbReference>
<keyword evidence="6" id="KW-0328">Glycosyltransferase</keyword>
<dbReference type="GO" id="GO:0008658">
    <property type="term" value="F:penicillin binding"/>
    <property type="evidence" value="ECO:0007669"/>
    <property type="project" value="InterPro"/>
</dbReference>